<evidence type="ECO:0000313" key="6">
    <source>
        <dbReference type="Proteomes" id="UP000242243"/>
    </source>
</evidence>
<dbReference type="EC" id="3.5.1.44" evidence="3"/>
<dbReference type="OrthoDB" id="9807202at2"/>
<evidence type="ECO:0000313" key="7">
    <source>
        <dbReference type="Proteomes" id="UP000321547"/>
    </source>
</evidence>
<evidence type="ECO:0000256" key="3">
    <source>
        <dbReference type="HAMAP-Rule" id="MF_01440"/>
    </source>
</evidence>
<dbReference type="Proteomes" id="UP000321547">
    <property type="component" value="Unassembled WGS sequence"/>
</dbReference>
<evidence type="ECO:0000313" key="4">
    <source>
        <dbReference type="EMBL" id="GEM00794.1"/>
    </source>
</evidence>
<keyword evidence="2 3" id="KW-0378">Hydrolase</keyword>
<reference evidence="4 7" key="2">
    <citation type="submission" date="2019-07" db="EMBL/GenBank/DDBJ databases">
        <title>Whole genome shotgun sequence of Halolactibacillus halophilus NBRC 100868.</title>
        <authorList>
            <person name="Hosoyama A."/>
            <person name="Uohara A."/>
            <person name="Ohji S."/>
            <person name="Ichikawa N."/>
        </authorList>
    </citation>
    <scope>NUCLEOTIDE SEQUENCE [LARGE SCALE GENOMIC DNA]</scope>
    <source>
        <strain evidence="4 7">NBRC 100868</strain>
    </source>
</reference>
<keyword evidence="7" id="KW-1185">Reference proteome</keyword>
<comment type="similarity">
    <text evidence="3">Belongs to the CheD family.</text>
</comment>
<accession>A0A1I5LJU6</accession>
<dbReference type="InterPro" id="IPR011324">
    <property type="entry name" value="Cytotoxic_necrot_fac-like_cat"/>
</dbReference>
<dbReference type="GO" id="GO:0006935">
    <property type="term" value="P:chemotaxis"/>
    <property type="evidence" value="ECO:0007669"/>
    <property type="project" value="UniProtKB-UniRule"/>
</dbReference>
<sequence length="166" mass="18286">MKTLIDHIVKVGIADLKFAEAPMHLRTSGLGSCVGVVIYDNRLKIAGMAHVMLPDSTSAKKDNINIYKYADTSLPALLQTLLDKGARRHQLKAKIAGGAQMFSFSSTNDMLRVGERNVIAVKEFLENERIPIVAEDLRGKSGRTIEFSTETLMLNVRTVNQGTQDL</sequence>
<dbReference type="CDD" id="cd16352">
    <property type="entry name" value="CheD"/>
    <property type="match status" value="1"/>
</dbReference>
<dbReference type="Proteomes" id="UP000242243">
    <property type="component" value="Unassembled WGS sequence"/>
</dbReference>
<dbReference type="InterPro" id="IPR038592">
    <property type="entry name" value="CheD-like_sf"/>
</dbReference>
<dbReference type="InterPro" id="IPR005659">
    <property type="entry name" value="Chemorcpt_Glu_NH3ase_CheD"/>
</dbReference>
<dbReference type="SUPFAM" id="SSF64438">
    <property type="entry name" value="CNF1/YfiH-like putative cysteine hydrolases"/>
    <property type="match status" value="1"/>
</dbReference>
<organism evidence="5 6">
    <name type="scientific">Halolactibacillus halophilus</name>
    <dbReference type="NCBI Taxonomy" id="306540"/>
    <lineage>
        <taxon>Bacteria</taxon>
        <taxon>Bacillati</taxon>
        <taxon>Bacillota</taxon>
        <taxon>Bacilli</taxon>
        <taxon>Bacillales</taxon>
        <taxon>Bacillaceae</taxon>
        <taxon>Halolactibacillus</taxon>
    </lineage>
</organism>
<evidence type="ECO:0000313" key="5">
    <source>
        <dbReference type="EMBL" id="SFO97407.1"/>
    </source>
</evidence>
<reference evidence="5 6" key="1">
    <citation type="submission" date="2016-10" db="EMBL/GenBank/DDBJ databases">
        <authorList>
            <person name="de Groot N.N."/>
        </authorList>
    </citation>
    <scope>NUCLEOTIDE SEQUENCE [LARGE SCALE GENOMIC DNA]</scope>
    <source>
        <strain evidence="5 6">DSM 17073</strain>
    </source>
</reference>
<gene>
    <name evidence="3 4" type="primary">cheD</name>
    <name evidence="4" type="ORF">HHA03_03260</name>
    <name evidence="5" type="ORF">SAMN05421839_10298</name>
</gene>
<dbReference type="EMBL" id="FOXC01000002">
    <property type="protein sequence ID" value="SFO97407.1"/>
    <property type="molecule type" value="Genomic_DNA"/>
</dbReference>
<dbReference type="EMBL" id="BJWI01000002">
    <property type="protein sequence ID" value="GEM00794.1"/>
    <property type="molecule type" value="Genomic_DNA"/>
</dbReference>
<dbReference type="PANTHER" id="PTHR35147">
    <property type="entry name" value="CHEMORECEPTOR GLUTAMINE DEAMIDASE CHED-RELATED"/>
    <property type="match status" value="1"/>
</dbReference>
<name>A0A1I5LJU6_9BACI</name>
<dbReference type="Pfam" id="PF03975">
    <property type="entry name" value="CheD"/>
    <property type="match status" value="1"/>
</dbReference>
<dbReference type="STRING" id="306540.SAMN05421839_10298"/>
<evidence type="ECO:0000256" key="2">
    <source>
        <dbReference type="ARBA" id="ARBA00022801"/>
    </source>
</evidence>
<dbReference type="PANTHER" id="PTHR35147:SF1">
    <property type="entry name" value="CHEMORECEPTOR GLUTAMINE DEAMIDASE CHED-RELATED"/>
    <property type="match status" value="1"/>
</dbReference>
<dbReference type="AlphaFoldDB" id="A0A1I5LJU6"/>
<dbReference type="GO" id="GO:0050568">
    <property type="term" value="F:protein-glutamine glutaminase activity"/>
    <property type="evidence" value="ECO:0007669"/>
    <property type="project" value="UniProtKB-UniRule"/>
</dbReference>
<proteinExistence type="inferred from homology"/>
<dbReference type="HAMAP" id="MF_01440">
    <property type="entry name" value="CheD"/>
    <property type="match status" value="1"/>
</dbReference>
<evidence type="ECO:0000256" key="1">
    <source>
        <dbReference type="ARBA" id="ARBA00022500"/>
    </source>
</evidence>
<comment type="catalytic activity">
    <reaction evidence="3">
        <text>L-glutaminyl-[protein] + H2O = L-glutamyl-[protein] + NH4(+)</text>
        <dbReference type="Rhea" id="RHEA:16441"/>
        <dbReference type="Rhea" id="RHEA-COMP:10207"/>
        <dbReference type="Rhea" id="RHEA-COMP:10208"/>
        <dbReference type="ChEBI" id="CHEBI:15377"/>
        <dbReference type="ChEBI" id="CHEBI:28938"/>
        <dbReference type="ChEBI" id="CHEBI:29973"/>
        <dbReference type="ChEBI" id="CHEBI:30011"/>
        <dbReference type="EC" id="3.5.1.44"/>
    </reaction>
</comment>
<dbReference type="Gene3D" id="3.30.1330.200">
    <property type="match status" value="1"/>
</dbReference>
<comment type="function">
    <text evidence="3">Probably deamidates glutamine residues to glutamate on methyl-accepting chemotaxis receptors (MCPs), playing an important role in chemotaxis.</text>
</comment>
<dbReference type="RefSeq" id="WP_089829700.1">
    <property type="nucleotide sequence ID" value="NZ_BJWI01000002.1"/>
</dbReference>
<protein>
    <recommendedName>
        <fullName evidence="3">Probable chemoreceptor glutamine deamidase CheD</fullName>
        <ecNumber evidence="3">3.5.1.44</ecNumber>
    </recommendedName>
</protein>
<keyword evidence="1 3" id="KW-0145">Chemotaxis</keyword>